<comment type="caution">
    <text evidence="3">The sequence shown here is derived from an EMBL/GenBank/DDBJ whole genome shotgun (WGS) entry which is preliminary data.</text>
</comment>
<dbReference type="AlphaFoldDB" id="A0AAV8AII7"/>
<proteinExistence type="predicted"/>
<evidence type="ECO:0000313" key="3">
    <source>
        <dbReference type="EMBL" id="KAJ3451720.1"/>
    </source>
</evidence>
<dbReference type="InterPro" id="IPR003228">
    <property type="entry name" value="TFIID_TAF12_dom"/>
</dbReference>
<dbReference type="GO" id="GO:0006352">
    <property type="term" value="P:DNA-templated transcription initiation"/>
    <property type="evidence" value="ECO:0007669"/>
    <property type="project" value="InterPro"/>
</dbReference>
<reference evidence="3" key="1">
    <citation type="submission" date="2022-08" db="EMBL/GenBank/DDBJ databases">
        <title>Novel sulphate-reducing endosymbionts in the free-living metamonad Anaeramoeba.</title>
        <authorList>
            <person name="Jerlstrom-Hultqvist J."/>
            <person name="Cepicka I."/>
            <person name="Gallot-Lavallee L."/>
            <person name="Salas-Leiva D."/>
            <person name="Curtis B.A."/>
            <person name="Zahonova K."/>
            <person name="Pipaliya S."/>
            <person name="Dacks J."/>
            <person name="Roger A.J."/>
        </authorList>
    </citation>
    <scope>NUCLEOTIDE SEQUENCE</scope>
    <source>
        <strain evidence="3">Busselton2</strain>
    </source>
</reference>
<feature type="region of interest" description="Disordered" evidence="1">
    <location>
        <begin position="100"/>
        <end position="126"/>
    </location>
</feature>
<feature type="domain" description="Transcription initiation factor TFIID subunit 12" evidence="2">
    <location>
        <begin position="2"/>
        <end position="45"/>
    </location>
</feature>
<accession>A0AAV8AII7</accession>
<gene>
    <name evidence="3" type="ORF">M0812_03473</name>
</gene>
<evidence type="ECO:0000256" key="1">
    <source>
        <dbReference type="SAM" id="MobiDB-lite"/>
    </source>
</evidence>
<sequence length="126" mass="14999">MKKVLNNITNDFLQQVALGSSECSVHRGSNKLDIKDIALHLEKDWFPYDSQLKLSTEPQLVSELKKQELLEKKKRELIEKQKQRQQQLLQQQQLQTQQLQQQQQQQQQQQNNTQTQFFSQQQPKNL</sequence>
<dbReference type="GO" id="GO:0046982">
    <property type="term" value="F:protein heterodimerization activity"/>
    <property type="evidence" value="ECO:0007669"/>
    <property type="project" value="InterPro"/>
</dbReference>
<dbReference type="GO" id="GO:0005669">
    <property type="term" value="C:transcription factor TFIID complex"/>
    <property type="evidence" value="ECO:0007669"/>
    <property type="project" value="InterPro"/>
</dbReference>
<dbReference type="Gene3D" id="1.10.20.10">
    <property type="entry name" value="Histone, subunit A"/>
    <property type="match status" value="1"/>
</dbReference>
<evidence type="ECO:0000259" key="2">
    <source>
        <dbReference type="Pfam" id="PF03847"/>
    </source>
</evidence>
<evidence type="ECO:0000313" key="4">
    <source>
        <dbReference type="Proteomes" id="UP001146793"/>
    </source>
</evidence>
<dbReference type="InterPro" id="IPR009072">
    <property type="entry name" value="Histone-fold"/>
</dbReference>
<dbReference type="EMBL" id="JANTQA010000008">
    <property type="protein sequence ID" value="KAJ3451720.1"/>
    <property type="molecule type" value="Genomic_DNA"/>
</dbReference>
<dbReference type="Proteomes" id="UP001146793">
    <property type="component" value="Unassembled WGS sequence"/>
</dbReference>
<name>A0AAV8AII7_9EUKA</name>
<protein>
    <submittedName>
        <fullName evidence="3">Transcription initiation factor tfiid subunit</fullName>
    </submittedName>
</protein>
<dbReference type="Pfam" id="PF03847">
    <property type="entry name" value="TFIID_20kDa"/>
    <property type="match status" value="1"/>
</dbReference>
<dbReference type="SUPFAM" id="SSF47113">
    <property type="entry name" value="Histone-fold"/>
    <property type="match status" value="1"/>
</dbReference>
<organism evidence="3 4">
    <name type="scientific">Anaeramoeba flamelloides</name>
    <dbReference type="NCBI Taxonomy" id="1746091"/>
    <lineage>
        <taxon>Eukaryota</taxon>
        <taxon>Metamonada</taxon>
        <taxon>Anaeramoebidae</taxon>
        <taxon>Anaeramoeba</taxon>
    </lineage>
</organism>